<evidence type="ECO:0000256" key="7">
    <source>
        <dbReference type="ARBA" id="ARBA00047851"/>
    </source>
</evidence>
<evidence type="ECO:0000256" key="8">
    <source>
        <dbReference type="ARBA" id="ARBA00047883"/>
    </source>
</evidence>
<dbReference type="GO" id="GO:0009228">
    <property type="term" value="P:thiamine biosynthetic process"/>
    <property type="evidence" value="ECO:0007669"/>
    <property type="project" value="UniProtKB-KW"/>
</dbReference>
<dbReference type="InterPro" id="IPR034291">
    <property type="entry name" value="TMP_synthase"/>
</dbReference>
<comment type="similarity">
    <text evidence="9 10">Belongs to the thiamine-phosphate synthase family.</text>
</comment>
<comment type="caution">
    <text evidence="13">The sequence shown here is derived from an EMBL/GenBank/DDBJ whole genome shotgun (WGS) entry which is preliminary data.</text>
</comment>
<comment type="function">
    <text evidence="9">Condenses 4-methyl-5-(beta-hydroxyethyl)thiazole monophosphate (THZ-P) and 2-methyl-4-amino-5-hydroxymethyl pyrimidine pyrophosphate (HMP-PP) to form thiamine monophosphate (TMP).</text>
</comment>
<dbReference type="GO" id="GO:0000287">
    <property type="term" value="F:magnesium ion binding"/>
    <property type="evidence" value="ECO:0007669"/>
    <property type="project" value="UniProtKB-UniRule"/>
</dbReference>
<dbReference type="PANTHER" id="PTHR20857:SF15">
    <property type="entry name" value="THIAMINE-PHOSPHATE SYNTHASE"/>
    <property type="match status" value="1"/>
</dbReference>
<dbReference type="GO" id="GO:0009229">
    <property type="term" value="P:thiamine diphosphate biosynthetic process"/>
    <property type="evidence" value="ECO:0007669"/>
    <property type="project" value="UniProtKB-UniRule"/>
</dbReference>
<proteinExistence type="inferred from homology"/>
<dbReference type="Proteomes" id="UP000070160">
    <property type="component" value="Unassembled WGS sequence"/>
</dbReference>
<evidence type="ECO:0000256" key="3">
    <source>
        <dbReference type="ARBA" id="ARBA00022723"/>
    </source>
</evidence>
<evidence type="ECO:0000256" key="1">
    <source>
        <dbReference type="ARBA" id="ARBA00005165"/>
    </source>
</evidence>
<feature type="binding site" evidence="9">
    <location>
        <position position="77"/>
    </location>
    <ligand>
        <name>4-amino-2-methyl-5-(diphosphooxymethyl)pyrimidine</name>
        <dbReference type="ChEBI" id="CHEBI:57841"/>
    </ligand>
</feature>
<keyword evidence="5 9" id="KW-0784">Thiamine biosynthesis</keyword>
<dbReference type="AlphaFoldDB" id="A0A134CF53"/>
<evidence type="ECO:0000256" key="11">
    <source>
        <dbReference type="RuleBase" id="RU004253"/>
    </source>
</evidence>
<feature type="binding site" evidence="9">
    <location>
        <begin position="45"/>
        <end position="49"/>
    </location>
    <ligand>
        <name>4-amino-2-methyl-5-(diphosphooxymethyl)pyrimidine</name>
        <dbReference type="ChEBI" id="CHEBI:57841"/>
    </ligand>
</feature>
<evidence type="ECO:0000256" key="2">
    <source>
        <dbReference type="ARBA" id="ARBA00022679"/>
    </source>
</evidence>
<dbReference type="InterPro" id="IPR013785">
    <property type="entry name" value="Aldolase_TIM"/>
</dbReference>
<dbReference type="GO" id="GO:0004789">
    <property type="term" value="F:thiamine-phosphate diphosphorylase activity"/>
    <property type="evidence" value="ECO:0007669"/>
    <property type="project" value="UniProtKB-UniRule"/>
</dbReference>
<feature type="binding site" evidence="9">
    <location>
        <position position="78"/>
    </location>
    <ligand>
        <name>Mg(2+)</name>
        <dbReference type="ChEBI" id="CHEBI:18420"/>
    </ligand>
</feature>
<feature type="binding site" evidence="9">
    <location>
        <position position="97"/>
    </location>
    <ligand>
        <name>Mg(2+)</name>
        <dbReference type="ChEBI" id="CHEBI:18420"/>
    </ligand>
</feature>
<evidence type="ECO:0000313" key="14">
    <source>
        <dbReference type="Proteomes" id="UP000070160"/>
    </source>
</evidence>
<keyword evidence="3 9" id="KW-0479">Metal-binding</keyword>
<dbReference type="Pfam" id="PF02581">
    <property type="entry name" value="TMP-TENI"/>
    <property type="match status" value="1"/>
</dbReference>
<dbReference type="EMBL" id="LSDT01000043">
    <property type="protein sequence ID" value="KXB90836.1"/>
    <property type="molecule type" value="Genomic_DNA"/>
</dbReference>
<dbReference type="Gene3D" id="3.20.20.70">
    <property type="entry name" value="Aldolase class I"/>
    <property type="match status" value="1"/>
</dbReference>
<keyword evidence="14" id="KW-1185">Reference proteome</keyword>
<evidence type="ECO:0000256" key="9">
    <source>
        <dbReference type="HAMAP-Rule" id="MF_00097"/>
    </source>
</evidence>
<gene>
    <name evidence="9" type="primary">thiE</name>
    <name evidence="13" type="ORF">HMPREF3182_00916</name>
</gene>
<dbReference type="EC" id="2.5.1.3" evidence="9"/>
<dbReference type="CDD" id="cd00564">
    <property type="entry name" value="TMP_TenI"/>
    <property type="match status" value="1"/>
</dbReference>
<dbReference type="NCBIfam" id="TIGR00693">
    <property type="entry name" value="thiE"/>
    <property type="match status" value="1"/>
</dbReference>
<sequence>MKHDDHVHQIRTEPIYAILGETFSRGRTNRQVAKALLGAGVRIIQYREKEKSWQEKYEEARDICQWCNEYGATFIMNDSIDLAIACEAPVIHVGQDDAPVAWVRRLAQRDIVVGVSTHTIAEMKKAVRDGADYVGLGPMYQTTSKMDVHDIVADVDKAYALTLPIPVVTIGGIDLIHIRQLYTEGFRSFAMISALVGATDIVEQIGAFRQVLQEKIDEC</sequence>
<keyword evidence="4 9" id="KW-0460">Magnesium</keyword>
<evidence type="ECO:0000256" key="4">
    <source>
        <dbReference type="ARBA" id="ARBA00022842"/>
    </source>
</evidence>
<reference evidence="14" key="1">
    <citation type="submission" date="2016-01" db="EMBL/GenBank/DDBJ databases">
        <authorList>
            <person name="Mitreva M."/>
            <person name="Pepin K.H."/>
            <person name="Mihindukulasuriya K.A."/>
            <person name="Fulton R."/>
            <person name="Fronick C."/>
            <person name="O'Laughlin M."/>
            <person name="Miner T."/>
            <person name="Herter B."/>
            <person name="Rosa B.A."/>
            <person name="Cordes M."/>
            <person name="Tomlinson C."/>
            <person name="Wollam A."/>
            <person name="Palsikar V.B."/>
            <person name="Mardis E.R."/>
            <person name="Wilson R.K."/>
        </authorList>
    </citation>
    <scope>NUCLEOTIDE SEQUENCE [LARGE SCALE GENOMIC DNA]</scope>
    <source>
        <strain evidence="14">KA00182</strain>
    </source>
</reference>
<name>A0A134CF53_9FIRM</name>
<feature type="domain" description="Thiamine phosphate synthase/TenI" evidence="12">
    <location>
        <begin position="15"/>
        <end position="195"/>
    </location>
</feature>
<evidence type="ECO:0000256" key="5">
    <source>
        <dbReference type="ARBA" id="ARBA00022977"/>
    </source>
</evidence>
<comment type="catalytic activity">
    <reaction evidence="7 9 10">
        <text>2-(2-carboxy-4-methylthiazol-5-yl)ethyl phosphate + 4-amino-2-methyl-5-(diphosphooxymethyl)pyrimidine + 2 H(+) = thiamine phosphate + CO2 + diphosphate</text>
        <dbReference type="Rhea" id="RHEA:47848"/>
        <dbReference type="ChEBI" id="CHEBI:15378"/>
        <dbReference type="ChEBI" id="CHEBI:16526"/>
        <dbReference type="ChEBI" id="CHEBI:33019"/>
        <dbReference type="ChEBI" id="CHEBI:37575"/>
        <dbReference type="ChEBI" id="CHEBI:57841"/>
        <dbReference type="ChEBI" id="CHEBI:62890"/>
        <dbReference type="EC" id="2.5.1.3"/>
    </reaction>
</comment>
<evidence type="ECO:0000256" key="10">
    <source>
        <dbReference type="RuleBase" id="RU003826"/>
    </source>
</evidence>
<evidence type="ECO:0000313" key="13">
    <source>
        <dbReference type="EMBL" id="KXB90836.1"/>
    </source>
</evidence>
<evidence type="ECO:0000259" key="12">
    <source>
        <dbReference type="Pfam" id="PF02581"/>
    </source>
</evidence>
<dbReference type="SUPFAM" id="SSF51391">
    <property type="entry name" value="Thiamin phosphate synthase"/>
    <property type="match status" value="1"/>
</dbReference>
<comment type="catalytic activity">
    <reaction evidence="8 9 10">
        <text>2-[(2R,5Z)-2-carboxy-4-methylthiazol-5(2H)-ylidene]ethyl phosphate + 4-amino-2-methyl-5-(diphosphooxymethyl)pyrimidine + 2 H(+) = thiamine phosphate + CO2 + diphosphate</text>
        <dbReference type="Rhea" id="RHEA:47844"/>
        <dbReference type="ChEBI" id="CHEBI:15378"/>
        <dbReference type="ChEBI" id="CHEBI:16526"/>
        <dbReference type="ChEBI" id="CHEBI:33019"/>
        <dbReference type="ChEBI" id="CHEBI:37575"/>
        <dbReference type="ChEBI" id="CHEBI:57841"/>
        <dbReference type="ChEBI" id="CHEBI:62899"/>
        <dbReference type="EC" id="2.5.1.3"/>
    </reaction>
</comment>
<dbReference type="UniPathway" id="UPA00060">
    <property type="reaction ID" value="UER00141"/>
</dbReference>
<comment type="catalytic activity">
    <reaction evidence="6 9 10">
        <text>4-methyl-5-(2-phosphooxyethyl)-thiazole + 4-amino-2-methyl-5-(diphosphooxymethyl)pyrimidine + H(+) = thiamine phosphate + diphosphate</text>
        <dbReference type="Rhea" id="RHEA:22328"/>
        <dbReference type="ChEBI" id="CHEBI:15378"/>
        <dbReference type="ChEBI" id="CHEBI:33019"/>
        <dbReference type="ChEBI" id="CHEBI:37575"/>
        <dbReference type="ChEBI" id="CHEBI:57841"/>
        <dbReference type="ChEBI" id="CHEBI:58296"/>
        <dbReference type="EC" id="2.5.1.3"/>
    </reaction>
</comment>
<organism evidence="13 14">
    <name type="scientific">Megasphaera hutchinsoni</name>
    <dbReference type="NCBI Taxonomy" id="1588748"/>
    <lineage>
        <taxon>Bacteria</taxon>
        <taxon>Bacillati</taxon>
        <taxon>Bacillota</taxon>
        <taxon>Negativicutes</taxon>
        <taxon>Veillonellales</taxon>
        <taxon>Veillonellaceae</taxon>
        <taxon>Megasphaera</taxon>
    </lineage>
</organism>
<protein>
    <recommendedName>
        <fullName evidence="9">Thiamine-phosphate synthase</fullName>
        <shortName evidence="9">TP synthase</shortName>
        <shortName evidence="9">TPS</shortName>
        <ecNumber evidence="9">2.5.1.3</ecNumber>
    </recommendedName>
    <alternativeName>
        <fullName evidence="9">Thiamine-phosphate pyrophosphorylase</fullName>
        <shortName evidence="9">TMP pyrophosphorylase</shortName>
        <shortName evidence="9">TMP-PPase</shortName>
    </alternativeName>
</protein>
<keyword evidence="2 9" id="KW-0808">Transferase</keyword>
<dbReference type="PATRIC" id="fig|1588748.3.peg.881"/>
<feature type="binding site" evidence="9">
    <location>
        <begin position="142"/>
        <end position="144"/>
    </location>
    <ligand>
        <name>2-[(2R,5Z)-2-carboxy-4-methylthiazol-5(2H)-ylidene]ethyl phosphate</name>
        <dbReference type="ChEBI" id="CHEBI:62899"/>
    </ligand>
</feature>
<comment type="cofactor">
    <cofactor evidence="9">
        <name>Mg(2+)</name>
        <dbReference type="ChEBI" id="CHEBI:18420"/>
    </cofactor>
    <text evidence="9">Binds 1 Mg(2+) ion per subunit.</text>
</comment>
<comment type="pathway">
    <text evidence="1 9 11">Cofactor biosynthesis; thiamine diphosphate biosynthesis; thiamine phosphate from 4-amino-2-methyl-5-diphosphomethylpyrimidine and 4-methyl-5-(2-phosphoethyl)-thiazole: step 1/1.</text>
</comment>
<feature type="binding site" evidence="9">
    <location>
        <position position="116"/>
    </location>
    <ligand>
        <name>4-amino-2-methyl-5-(diphosphooxymethyl)pyrimidine</name>
        <dbReference type="ChEBI" id="CHEBI:57841"/>
    </ligand>
</feature>
<feature type="binding site" evidence="9">
    <location>
        <begin position="192"/>
        <end position="193"/>
    </location>
    <ligand>
        <name>2-[(2R,5Z)-2-carboxy-4-methylthiazol-5(2H)-ylidene]ethyl phosphate</name>
        <dbReference type="ChEBI" id="CHEBI:62899"/>
    </ligand>
</feature>
<dbReference type="InterPro" id="IPR036206">
    <property type="entry name" value="ThiamineP_synth_sf"/>
</dbReference>
<dbReference type="STRING" id="1588748.HMPREF3182_00916"/>
<evidence type="ECO:0000256" key="6">
    <source>
        <dbReference type="ARBA" id="ARBA00047334"/>
    </source>
</evidence>
<feature type="binding site" evidence="9">
    <location>
        <position position="172"/>
    </location>
    <ligand>
        <name>2-[(2R,5Z)-2-carboxy-4-methylthiazol-5(2H)-ylidene]ethyl phosphate</name>
        <dbReference type="ChEBI" id="CHEBI:62899"/>
    </ligand>
</feature>
<feature type="binding site" evidence="9">
    <location>
        <position position="145"/>
    </location>
    <ligand>
        <name>4-amino-2-methyl-5-(diphosphooxymethyl)pyrimidine</name>
        <dbReference type="ChEBI" id="CHEBI:57841"/>
    </ligand>
</feature>
<dbReference type="GO" id="GO:0005737">
    <property type="term" value="C:cytoplasm"/>
    <property type="evidence" value="ECO:0007669"/>
    <property type="project" value="TreeGrafter"/>
</dbReference>
<dbReference type="InterPro" id="IPR022998">
    <property type="entry name" value="ThiamineP_synth_TenI"/>
</dbReference>
<dbReference type="PANTHER" id="PTHR20857">
    <property type="entry name" value="THIAMINE-PHOSPHATE PYROPHOSPHORYLASE"/>
    <property type="match status" value="1"/>
</dbReference>
<accession>A0A134CF53</accession>
<dbReference type="HAMAP" id="MF_00097">
    <property type="entry name" value="TMP_synthase"/>
    <property type="match status" value="1"/>
</dbReference>